<protein>
    <recommendedName>
        <fullName evidence="4">Secreted protein</fullName>
    </recommendedName>
</protein>
<sequence>MIRLSLAIALLAAPGAGLAQQQTSNAAQQAESGKAVQRIRNVQLQRGEKCPTATTDDEVVVCGTVEEPYRIPKALRESKPDAVQQSWVNRAATMDEVGREAAGLPDTCSPVGSGGQTGCTQKLLRNYAAEKREKKRIADSTP</sequence>
<reference evidence="3" key="1">
    <citation type="journal article" date="2019" name="Int. J. Syst. Evol. Microbiol.">
        <title>The Global Catalogue of Microorganisms (GCM) 10K type strain sequencing project: providing services to taxonomists for standard genome sequencing and annotation.</title>
        <authorList>
            <consortium name="The Broad Institute Genomics Platform"/>
            <consortium name="The Broad Institute Genome Sequencing Center for Infectious Disease"/>
            <person name="Wu L."/>
            <person name="Ma J."/>
        </authorList>
    </citation>
    <scope>NUCLEOTIDE SEQUENCE [LARGE SCALE GENOMIC DNA]</scope>
    <source>
        <strain evidence="3">KCTC 42739</strain>
    </source>
</reference>
<feature type="chain" id="PRO_5046516461" description="Secreted protein" evidence="1">
    <location>
        <begin position="20"/>
        <end position="142"/>
    </location>
</feature>
<evidence type="ECO:0000313" key="2">
    <source>
        <dbReference type="EMBL" id="MFC3581493.1"/>
    </source>
</evidence>
<keyword evidence="3" id="KW-1185">Reference proteome</keyword>
<dbReference type="EMBL" id="JBHRXP010000007">
    <property type="protein sequence ID" value="MFC3581493.1"/>
    <property type="molecule type" value="Genomic_DNA"/>
</dbReference>
<name>A0ABV7SWW8_9SPHN</name>
<accession>A0ABV7SWW8</accession>
<dbReference type="RefSeq" id="WP_261292651.1">
    <property type="nucleotide sequence ID" value="NZ_JANQBK010000001.1"/>
</dbReference>
<keyword evidence="1" id="KW-0732">Signal</keyword>
<evidence type="ECO:0008006" key="4">
    <source>
        <dbReference type="Google" id="ProtNLM"/>
    </source>
</evidence>
<comment type="caution">
    <text evidence="2">The sequence shown here is derived from an EMBL/GenBank/DDBJ whole genome shotgun (WGS) entry which is preliminary data.</text>
</comment>
<evidence type="ECO:0000256" key="1">
    <source>
        <dbReference type="SAM" id="SignalP"/>
    </source>
</evidence>
<gene>
    <name evidence="2" type="ORF">ACFONA_15075</name>
</gene>
<dbReference type="Proteomes" id="UP001595713">
    <property type="component" value="Unassembled WGS sequence"/>
</dbReference>
<feature type="signal peptide" evidence="1">
    <location>
        <begin position="1"/>
        <end position="19"/>
    </location>
</feature>
<organism evidence="2 3">
    <name type="scientific">Sphingomonas hylomeconis</name>
    <dbReference type="NCBI Taxonomy" id="1395958"/>
    <lineage>
        <taxon>Bacteria</taxon>
        <taxon>Pseudomonadati</taxon>
        <taxon>Pseudomonadota</taxon>
        <taxon>Alphaproteobacteria</taxon>
        <taxon>Sphingomonadales</taxon>
        <taxon>Sphingomonadaceae</taxon>
        <taxon>Sphingomonas</taxon>
    </lineage>
</organism>
<proteinExistence type="predicted"/>
<evidence type="ECO:0000313" key="3">
    <source>
        <dbReference type="Proteomes" id="UP001595713"/>
    </source>
</evidence>